<protein>
    <submittedName>
        <fullName evidence="7">Cobalt-precorrin-3b C17-methyltransferase</fullName>
    </submittedName>
</protein>
<evidence type="ECO:0000256" key="1">
    <source>
        <dbReference type="ARBA" id="ARBA00004953"/>
    </source>
</evidence>
<keyword evidence="4 7" id="KW-0808">Transferase</keyword>
<reference evidence="7 8" key="1">
    <citation type="journal article" date="2015" name="Appl. Environ. Microbiol.">
        <title>The Geoglobus acetivorans genome: Fe(III) reduction, acetate utilization, autotrophic growth, and degradation of aromatic compounds in a hyperthermophilic archaeon.</title>
        <authorList>
            <person name="Mardanov A.V."/>
            <person name="Slododkina G.B."/>
            <person name="Slobodkin A.I."/>
            <person name="Beletsky A.V."/>
            <person name="Gavrilov S.N."/>
            <person name="Kublanov I.V."/>
            <person name="Bonch-Osmolovskaya E.A."/>
            <person name="Skryabin K.G."/>
            <person name="Ravin N.V."/>
        </authorList>
    </citation>
    <scope>NUCLEOTIDE SEQUENCE [LARGE SCALE GENOMIC DNA]</scope>
    <source>
        <strain evidence="7 8">SBH6</strain>
    </source>
</reference>
<dbReference type="Pfam" id="PF00590">
    <property type="entry name" value="TP_methylase"/>
    <property type="match status" value="1"/>
</dbReference>
<dbReference type="PANTHER" id="PTHR47036:SF1">
    <property type="entry name" value="COBALT-FACTOR III C(17)-METHYLTRANSFERASE-RELATED"/>
    <property type="match status" value="1"/>
</dbReference>
<evidence type="ECO:0000313" key="8">
    <source>
        <dbReference type="Proteomes" id="UP000030624"/>
    </source>
</evidence>
<dbReference type="InterPro" id="IPR035996">
    <property type="entry name" value="4pyrrol_Methylase_sf"/>
</dbReference>
<dbReference type="GO" id="GO:0008168">
    <property type="term" value="F:methyltransferase activity"/>
    <property type="evidence" value="ECO:0007669"/>
    <property type="project" value="UniProtKB-KW"/>
</dbReference>
<dbReference type="Proteomes" id="UP000030624">
    <property type="component" value="Chromosome"/>
</dbReference>
<dbReference type="eggNOG" id="arCOG00647">
    <property type="taxonomic scope" value="Archaea"/>
</dbReference>
<evidence type="ECO:0000256" key="5">
    <source>
        <dbReference type="ARBA" id="ARBA00022691"/>
    </source>
</evidence>
<dbReference type="Gene3D" id="3.40.1010.10">
    <property type="entry name" value="Cobalt-precorrin-4 Transmethylase, Domain 1"/>
    <property type="match status" value="1"/>
</dbReference>
<gene>
    <name evidence="7" type="ORF">GACE_1792</name>
</gene>
<dbReference type="CDD" id="cd11646">
    <property type="entry name" value="Precorrin_3B_C17_MT"/>
    <property type="match status" value="1"/>
</dbReference>
<dbReference type="InterPro" id="IPR000878">
    <property type="entry name" value="4pyrrol_Mease"/>
</dbReference>
<feature type="domain" description="Tetrapyrrole methylase" evidence="6">
    <location>
        <begin position="2"/>
        <end position="193"/>
    </location>
</feature>
<evidence type="ECO:0000313" key="7">
    <source>
        <dbReference type="EMBL" id="AIY90820.1"/>
    </source>
</evidence>
<sequence length="231" mass="25246">MLTLKAKEVLESADYVIGHKRYLDFVRDIITGKIVESGMGREVERVKKAIGLAGEGYLVCLVSGGDPSIYGLAPLVAEVIYRNGIEIDWEVVPGVSALNAASPLFGSAIAGDHAVISLSDLLTPWALIERRLRTALEGDFVIALYNPSSRKRKSRLENAVEIIQEYRGNCFVALARNVCRDGEDIRVVRLDEVVGLADMHTLIIIPSSGTIVDGGQMITPRGYSEKYDLEV</sequence>
<organism evidence="7 8">
    <name type="scientific">Geoglobus acetivorans</name>
    <dbReference type="NCBI Taxonomy" id="565033"/>
    <lineage>
        <taxon>Archaea</taxon>
        <taxon>Methanobacteriati</taxon>
        <taxon>Methanobacteriota</taxon>
        <taxon>Archaeoglobi</taxon>
        <taxon>Archaeoglobales</taxon>
        <taxon>Archaeoglobaceae</taxon>
        <taxon>Geoglobus</taxon>
    </lineage>
</organism>
<dbReference type="EMBL" id="CP009552">
    <property type="protein sequence ID" value="AIY90820.1"/>
    <property type="molecule type" value="Genomic_DNA"/>
</dbReference>
<dbReference type="InterPro" id="IPR006363">
    <property type="entry name" value="Cbl_synth_CobJ/CibH_dom"/>
</dbReference>
<dbReference type="UniPathway" id="UPA00148"/>
<dbReference type="InterPro" id="IPR014776">
    <property type="entry name" value="4pyrrole_Mease_sub2"/>
</dbReference>
<evidence type="ECO:0000256" key="4">
    <source>
        <dbReference type="ARBA" id="ARBA00022679"/>
    </source>
</evidence>
<accession>A0A0A7GFJ8</accession>
<evidence type="ECO:0000256" key="2">
    <source>
        <dbReference type="ARBA" id="ARBA00022573"/>
    </source>
</evidence>
<keyword evidence="3 7" id="KW-0489">Methyltransferase</keyword>
<dbReference type="STRING" id="565033.GACE_1792"/>
<evidence type="ECO:0000259" key="6">
    <source>
        <dbReference type="Pfam" id="PF00590"/>
    </source>
</evidence>
<dbReference type="InterPro" id="IPR051810">
    <property type="entry name" value="Precorrin_MeTrfase"/>
</dbReference>
<proteinExistence type="predicted"/>
<evidence type="ECO:0000256" key="3">
    <source>
        <dbReference type="ARBA" id="ARBA00022603"/>
    </source>
</evidence>
<dbReference type="Gene3D" id="3.30.950.10">
    <property type="entry name" value="Methyltransferase, Cobalt-precorrin-4 Transmethylase, Domain 2"/>
    <property type="match status" value="1"/>
</dbReference>
<comment type="pathway">
    <text evidence="1">Cofactor biosynthesis; adenosylcobalamin biosynthesis.</text>
</comment>
<dbReference type="GO" id="GO:0032259">
    <property type="term" value="P:methylation"/>
    <property type="evidence" value="ECO:0007669"/>
    <property type="project" value="UniProtKB-KW"/>
</dbReference>
<name>A0A0A7GFJ8_GEOAI</name>
<dbReference type="KEGG" id="gac:GACE_1792"/>
<dbReference type="PANTHER" id="PTHR47036">
    <property type="entry name" value="COBALT-FACTOR III C(17)-METHYLTRANSFERASE-RELATED"/>
    <property type="match status" value="1"/>
</dbReference>
<dbReference type="HOGENOM" id="CLU_047948_2_0_2"/>
<dbReference type="AlphaFoldDB" id="A0A0A7GFJ8"/>
<dbReference type="InterPro" id="IPR014777">
    <property type="entry name" value="4pyrrole_Mease_sub1"/>
</dbReference>
<dbReference type="GO" id="GO:0009236">
    <property type="term" value="P:cobalamin biosynthetic process"/>
    <property type="evidence" value="ECO:0007669"/>
    <property type="project" value="UniProtKB-UniPathway"/>
</dbReference>
<keyword evidence="2" id="KW-0169">Cobalamin biosynthesis</keyword>
<dbReference type="NCBIfam" id="TIGR01466">
    <property type="entry name" value="cobJ_cbiH"/>
    <property type="match status" value="1"/>
</dbReference>
<dbReference type="SUPFAM" id="SSF53790">
    <property type="entry name" value="Tetrapyrrole methylase"/>
    <property type="match status" value="1"/>
</dbReference>
<keyword evidence="5" id="KW-0949">S-adenosyl-L-methionine</keyword>